<dbReference type="InterPro" id="IPR014790">
    <property type="entry name" value="MutL_C"/>
</dbReference>
<keyword evidence="3 5" id="KW-0227">DNA damage</keyword>
<feature type="domain" description="DNA mismatch repair protein S5" evidence="7">
    <location>
        <begin position="209"/>
        <end position="327"/>
    </location>
</feature>
<dbReference type="Pfam" id="PF13589">
    <property type="entry name" value="HATPase_c_3"/>
    <property type="match status" value="1"/>
</dbReference>
<evidence type="ECO:0000259" key="6">
    <source>
        <dbReference type="SMART" id="SM00853"/>
    </source>
</evidence>
<dbReference type="InterPro" id="IPR042120">
    <property type="entry name" value="MutL_C_dimsub"/>
</dbReference>
<evidence type="ECO:0000256" key="3">
    <source>
        <dbReference type="ARBA" id="ARBA00022763"/>
    </source>
</evidence>
<dbReference type="GO" id="GO:0005524">
    <property type="term" value="F:ATP binding"/>
    <property type="evidence" value="ECO:0007669"/>
    <property type="project" value="InterPro"/>
</dbReference>
<dbReference type="CDD" id="cd00782">
    <property type="entry name" value="MutL_Trans"/>
    <property type="match status" value="1"/>
</dbReference>
<dbReference type="RefSeq" id="WP_207689983.1">
    <property type="nucleotide sequence ID" value="NZ_CP061799.1"/>
</dbReference>
<evidence type="ECO:0000256" key="2">
    <source>
        <dbReference type="ARBA" id="ARBA00021975"/>
    </source>
</evidence>
<dbReference type="GO" id="GO:0016887">
    <property type="term" value="F:ATP hydrolysis activity"/>
    <property type="evidence" value="ECO:0007669"/>
    <property type="project" value="InterPro"/>
</dbReference>
<evidence type="ECO:0000256" key="1">
    <source>
        <dbReference type="ARBA" id="ARBA00006082"/>
    </source>
</evidence>
<feature type="domain" description="MutL C-terminal dimerisation" evidence="6">
    <location>
        <begin position="411"/>
        <end position="554"/>
    </location>
</feature>
<dbReference type="Gene3D" id="3.30.565.10">
    <property type="entry name" value="Histidine kinase-like ATPase, C-terminal domain"/>
    <property type="match status" value="1"/>
</dbReference>
<accession>A0A975B3F1</accession>
<dbReference type="GO" id="GO:0030983">
    <property type="term" value="F:mismatched DNA binding"/>
    <property type="evidence" value="ECO:0007669"/>
    <property type="project" value="InterPro"/>
</dbReference>
<dbReference type="InterPro" id="IPR020667">
    <property type="entry name" value="DNA_mismatch_repair_MutL"/>
</dbReference>
<dbReference type="InterPro" id="IPR014762">
    <property type="entry name" value="DNA_mismatch_repair_CS"/>
</dbReference>
<dbReference type="EMBL" id="CP061799">
    <property type="protein sequence ID" value="QTA78082.1"/>
    <property type="molecule type" value="Genomic_DNA"/>
</dbReference>
<name>A0A975B3F1_9BACT</name>
<dbReference type="InterPro" id="IPR013507">
    <property type="entry name" value="DNA_mismatch_S5_2-like"/>
</dbReference>
<dbReference type="Gene3D" id="3.30.1540.20">
    <property type="entry name" value="MutL, C-terminal domain, dimerisation subdomain"/>
    <property type="match status" value="1"/>
</dbReference>
<dbReference type="AlphaFoldDB" id="A0A975B3F1"/>
<dbReference type="Gene3D" id="3.30.230.10">
    <property type="match status" value="1"/>
</dbReference>
<dbReference type="PANTHER" id="PTHR10073">
    <property type="entry name" value="DNA MISMATCH REPAIR PROTEIN MLH, PMS, MUTL"/>
    <property type="match status" value="1"/>
</dbReference>
<dbReference type="InterPro" id="IPR014721">
    <property type="entry name" value="Ribsml_uS5_D2-typ_fold_subgr"/>
</dbReference>
<organism evidence="8 9">
    <name type="scientific">Desulfonema limicola</name>
    <dbReference type="NCBI Taxonomy" id="45656"/>
    <lineage>
        <taxon>Bacteria</taxon>
        <taxon>Pseudomonadati</taxon>
        <taxon>Thermodesulfobacteriota</taxon>
        <taxon>Desulfobacteria</taxon>
        <taxon>Desulfobacterales</taxon>
        <taxon>Desulfococcaceae</taxon>
        <taxon>Desulfonema</taxon>
    </lineage>
</organism>
<dbReference type="SUPFAM" id="SSF118116">
    <property type="entry name" value="DNA mismatch repair protein MutL"/>
    <property type="match status" value="1"/>
</dbReference>
<dbReference type="Gene3D" id="3.30.1370.100">
    <property type="entry name" value="MutL, C-terminal domain, regulatory subdomain"/>
    <property type="match status" value="1"/>
</dbReference>
<dbReference type="PANTHER" id="PTHR10073:SF12">
    <property type="entry name" value="DNA MISMATCH REPAIR PROTEIN MLH1"/>
    <property type="match status" value="1"/>
</dbReference>
<dbReference type="SMART" id="SM00853">
    <property type="entry name" value="MutL_C"/>
    <property type="match status" value="1"/>
</dbReference>
<dbReference type="CDD" id="cd16926">
    <property type="entry name" value="HATPase_MutL-MLH-PMS-like"/>
    <property type="match status" value="1"/>
</dbReference>
<dbReference type="Pfam" id="PF01119">
    <property type="entry name" value="DNA_mis_repair"/>
    <property type="match status" value="1"/>
</dbReference>
<dbReference type="GO" id="GO:0032300">
    <property type="term" value="C:mismatch repair complex"/>
    <property type="evidence" value="ECO:0007669"/>
    <property type="project" value="InterPro"/>
</dbReference>
<protein>
    <recommendedName>
        <fullName evidence="2 5">DNA mismatch repair protein MutL</fullName>
    </recommendedName>
</protein>
<dbReference type="PROSITE" id="PS00058">
    <property type="entry name" value="DNA_MISMATCH_REPAIR_1"/>
    <property type="match status" value="1"/>
</dbReference>
<dbReference type="KEGG" id="dli:dnl_02920"/>
<evidence type="ECO:0000313" key="9">
    <source>
        <dbReference type="Proteomes" id="UP000663720"/>
    </source>
</evidence>
<dbReference type="InterPro" id="IPR002099">
    <property type="entry name" value="MutL/Mlh/PMS"/>
</dbReference>
<dbReference type="InterPro" id="IPR037198">
    <property type="entry name" value="MutL_C_sf"/>
</dbReference>
<dbReference type="NCBIfam" id="TIGR00585">
    <property type="entry name" value="mutl"/>
    <property type="match status" value="1"/>
</dbReference>
<dbReference type="GO" id="GO:0006298">
    <property type="term" value="P:mismatch repair"/>
    <property type="evidence" value="ECO:0007669"/>
    <property type="project" value="UniProtKB-UniRule"/>
</dbReference>
<dbReference type="SUPFAM" id="SSF55874">
    <property type="entry name" value="ATPase domain of HSP90 chaperone/DNA topoisomerase II/histidine kinase"/>
    <property type="match status" value="1"/>
</dbReference>
<gene>
    <name evidence="5 8" type="primary">mutL</name>
    <name evidence="8" type="ORF">dnl_02920</name>
</gene>
<dbReference type="InterPro" id="IPR020568">
    <property type="entry name" value="Ribosomal_Su5_D2-typ_SF"/>
</dbReference>
<dbReference type="InterPro" id="IPR036890">
    <property type="entry name" value="HATPase_C_sf"/>
</dbReference>
<dbReference type="FunFam" id="3.30.565.10:FF:000003">
    <property type="entry name" value="DNA mismatch repair endonuclease MutL"/>
    <property type="match status" value="1"/>
</dbReference>
<dbReference type="Pfam" id="PF08676">
    <property type="entry name" value="MutL_C"/>
    <property type="match status" value="1"/>
</dbReference>
<dbReference type="SMART" id="SM01340">
    <property type="entry name" value="DNA_mis_repair"/>
    <property type="match status" value="1"/>
</dbReference>
<dbReference type="InterPro" id="IPR038973">
    <property type="entry name" value="MutL/Mlh/Pms-like"/>
</dbReference>
<comment type="similarity">
    <text evidence="1 5">Belongs to the DNA mismatch repair MutL/HexB family.</text>
</comment>
<dbReference type="HAMAP" id="MF_00149">
    <property type="entry name" value="DNA_mis_repair"/>
    <property type="match status" value="1"/>
</dbReference>
<proteinExistence type="inferred from homology"/>
<evidence type="ECO:0000259" key="7">
    <source>
        <dbReference type="SMART" id="SM01340"/>
    </source>
</evidence>
<reference evidence="8" key="1">
    <citation type="journal article" date="2021" name="Microb. Physiol.">
        <title>Proteogenomic Insights into the Physiology of Marine, Sulfate-Reducing, Filamentous Desulfonema limicola and Desulfonema magnum.</title>
        <authorList>
            <person name="Schnaars V."/>
            <person name="Wohlbrand L."/>
            <person name="Scheve S."/>
            <person name="Hinrichs C."/>
            <person name="Reinhardt R."/>
            <person name="Rabus R."/>
        </authorList>
    </citation>
    <scope>NUCLEOTIDE SEQUENCE</scope>
    <source>
        <strain evidence="8">5ac10</strain>
    </source>
</reference>
<evidence type="ECO:0000256" key="5">
    <source>
        <dbReference type="HAMAP-Rule" id="MF_00149"/>
    </source>
</evidence>
<dbReference type="SUPFAM" id="SSF54211">
    <property type="entry name" value="Ribosomal protein S5 domain 2-like"/>
    <property type="match status" value="1"/>
</dbReference>
<keyword evidence="9" id="KW-1185">Reference proteome</keyword>
<sequence length="598" mass="66994">MTKVRILPEILSNKIAAGEVVERPASVVKELVENALDAGSTKIIIEVEKGGRSLIRVSDNGMGMGHDDALLSIERYATSKIYKDEDLFSINTLGFRGEALPSIASVSKFTLETRSAGEPSGIKIDIHGGTIKKVSEIGVPQGTLINVRDLFFNTPARRKFMKTINTEMGHIGDIVSCIALAWPEVHFRLIHNGKTIKNWNSVSNNLERTIDILGSEFRGNLNKLEFESSEISFSGWTANSNINRTTSRGIYVFVNNRFVKDRVVQHALFKGYTGRLMKGRFPAAVLFIKIPPDQVDVNVHPAKNEVRFIRHQEVHDLIAEKVMEALNQADRPGLTQAKDTNKSQVIVPETPEKHDAGRINNLEKHRPAVSEEICTYIGPSINETQDLIKKPDILPEQETLWEKKIFGDMHIIGQFRGTYILCESQEGLILIDQHAAHERVVYEHLKQQALTKKYSSQSLLIPENLELNYQEADILEKMLPGLKAAGLEIEPFGGTTFIIKSLPSIFSNKSIIPMIMEILEKTADIGVKQGIEKAFDESLIIMACHGAIRANHLLSNIQIKGLLNQLDKCENPSCCPHGRPTWIKWSVRFLEKSFNRIV</sequence>
<comment type="function">
    <text evidence="5">This protein is involved in the repair of mismatches in DNA. It is required for dam-dependent methyl-directed DNA mismatch repair. May act as a 'molecular matchmaker', a protein that promotes the formation of a stable complex between two or more DNA-binding proteins in an ATP-dependent manner without itself being part of a final effector complex.</text>
</comment>
<keyword evidence="4 5" id="KW-0234">DNA repair</keyword>
<dbReference type="GO" id="GO:0140664">
    <property type="term" value="F:ATP-dependent DNA damage sensor activity"/>
    <property type="evidence" value="ECO:0007669"/>
    <property type="project" value="InterPro"/>
</dbReference>
<evidence type="ECO:0000256" key="4">
    <source>
        <dbReference type="ARBA" id="ARBA00023204"/>
    </source>
</evidence>
<dbReference type="Proteomes" id="UP000663720">
    <property type="component" value="Chromosome"/>
</dbReference>
<evidence type="ECO:0000313" key="8">
    <source>
        <dbReference type="EMBL" id="QTA78082.1"/>
    </source>
</evidence>
<dbReference type="InterPro" id="IPR042121">
    <property type="entry name" value="MutL_C_regsub"/>
</dbReference>